<feature type="domain" description="DUF7677" evidence="1">
    <location>
        <begin position="4"/>
        <end position="100"/>
    </location>
</feature>
<reference evidence="2 3" key="1">
    <citation type="submission" date="2022-10" db="EMBL/GenBank/DDBJ databases">
        <title>The complete genomes of actinobacterial strains from the NBC collection.</title>
        <authorList>
            <person name="Joergensen T.S."/>
            <person name="Alvarez Arevalo M."/>
            <person name="Sterndorff E.B."/>
            <person name="Faurdal D."/>
            <person name="Vuksanovic O."/>
            <person name="Mourched A.-S."/>
            <person name="Charusanti P."/>
            <person name="Shaw S."/>
            <person name="Blin K."/>
            <person name="Weber T."/>
        </authorList>
    </citation>
    <scope>NUCLEOTIDE SEQUENCE [LARGE SCALE GENOMIC DNA]</scope>
    <source>
        <strain evidence="2 3">NBC 01753</strain>
    </source>
</reference>
<dbReference type="InterPro" id="IPR056094">
    <property type="entry name" value="DUF7677"/>
</dbReference>
<accession>A0ABZ1GSK9</accession>
<dbReference type="Proteomes" id="UP001335325">
    <property type="component" value="Chromosome"/>
</dbReference>
<evidence type="ECO:0000313" key="3">
    <source>
        <dbReference type="Proteomes" id="UP001335325"/>
    </source>
</evidence>
<organism evidence="2 3">
    <name type="scientific">Streptomyces hirsutus</name>
    <dbReference type="NCBI Taxonomy" id="35620"/>
    <lineage>
        <taxon>Bacteria</taxon>
        <taxon>Bacillati</taxon>
        <taxon>Actinomycetota</taxon>
        <taxon>Actinomycetes</taxon>
        <taxon>Kitasatosporales</taxon>
        <taxon>Streptomycetaceae</taxon>
        <taxon>Streptomyces</taxon>
    </lineage>
</organism>
<keyword evidence="3" id="KW-1185">Reference proteome</keyword>
<protein>
    <recommendedName>
        <fullName evidence="1">DUF7677 domain-containing protein</fullName>
    </recommendedName>
</protein>
<name>A0ABZ1GSK9_9ACTN</name>
<dbReference type="GeneID" id="91546475"/>
<evidence type="ECO:0000313" key="2">
    <source>
        <dbReference type="EMBL" id="WSD09179.1"/>
    </source>
</evidence>
<dbReference type="RefSeq" id="WP_326754960.1">
    <property type="nucleotide sequence ID" value="NZ_CP109134.1"/>
</dbReference>
<sequence length="101" mass="11445">MDHHLPVDVRGSIRLFAFYIANGTLDMELLDGIDYKPEIMAFGSALEQVFAIFANVLQVDEQGEVVNHGDAQYRAAQWVRMVCDPSYVVEPPFEPWETELA</sequence>
<dbReference type="EMBL" id="CP109134">
    <property type="protein sequence ID" value="WSD09179.1"/>
    <property type="molecule type" value="Genomic_DNA"/>
</dbReference>
<proteinExistence type="predicted"/>
<gene>
    <name evidence="2" type="ORF">OIE73_27895</name>
</gene>
<evidence type="ECO:0000259" key="1">
    <source>
        <dbReference type="Pfam" id="PF24725"/>
    </source>
</evidence>
<dbReference type="Pfam" id="PF24725">
    <property type="entry name" value="DUF7677"/>
    <property type="match status" value="1"/>
</dbReference>